<accession>A0ABV3XAY2</accession>
<proteinExistence type="predicted"/>
<dbReference type="Proteomes" id="UP001560045">
    <property type="component" value="Unassembled WGS sequence"/>
</dbReference>
<sequence>MGTVHVARVYDRASLPEGRRFLVERLWPRGVRREDLELDGWVRDVAPSTELRRWFGHDPDRWEEFRRRYTAELDAAPGAWRPLRDAARAGPVVLLSSARDEERNSAVALRDYLLAHR</sequence>
<dbReference type="EMBL" id="JBFNXQ010000009">
    <property type="protein sequence ID" value="MEX5717712.1"/>
    <property type="molecule type" value="Genomic_DNA"/>
</dbReference>
<dbReference type="InterPro" id="IPR052552">
    <property type="entry name" value="YeaO-like"/>
</dbReference>
<gene>
    <name evidence="1" type="ORF">ABQ292_04935</name>
</gene>
<dbReference type="PANTHER" id="PTHR36849:SF1">
    <property type="entry name" value="CYTOPLASMIC PROTEIN"/>
    <property type="match status" value="1"/>
</dbReference>
<evidence type="ECO:0000313" key="2">
    <source>
        <dbReference type="Proteomes" id="UP001560045"/>
    </source>
</evidence>
<name>A0ABV3XAY2_9ACTN</name>
<organism evidence="1 2">
    <name type="scientific">Geodermatophilus maliterrae</name>
    <dbReference type="NCBI Taxonomy" id="3162531"/>
    <lineage>
        <taxon>Bacteria</taxon>
        <taxon>Bacillati</taxon>
        <taxon>Actinomycetota</taxon>
        <taxon>Actinomycetes</taxon>
        <taxon>Geodermatophilales</taxon>
        <taxon>Geodermatophilaceae</taxon>
        <taxon>Geodermatophilus</taxon>
    </lineage>
</organism>
<protein>
    <submittedName>
        <fullName evidence="1">DUF488 domain-containing protein</fullName>
    </submittedName>
</protein>
<keyword evidence="2" id="KW-1185">Reference proteome</keyword>
<dbReference type="Pfam" id="PF22752">
    <property type="entry name" value="DUF488-N3i"/>
    <property type="match status" value="1"/>
</dbReference>
<evidence type="ECO:0000313" key="1">
    <source>
        <dbReference type="EMBL" id="MEX5717712.1"/>
    </source>
</evidence>
<dbReference type="RefSeq" id="WP_369203832.1">
    <property type="nucleotide sequence ID" value="NZ_JBFNXQ010000009.1"/>
</dbReference>
<reference evidence="1 2" key="1">
    <citation type="submission" date="2024-06" db="EMBL/GenBank/DDBJ databases">
        <title>Draft genome sequence of Geodermatophilus badlandi, a novel member of the Geodermatophilaceae isolated from badland sedimentary rocks in the Red desert, Wyoming, USA.</title>
        <authorList>
            <person name="Ben Tekaya S."/>
            <person name="Nouioui I."/>
            <person name="Flores G.M."/>
            <person name="Shaal M.N."/>
            <person name="Bredoire F."/>
            <person name="Basile F."/>
            <person name="Van Diepen L."/>
            <person name="Ward N.L."/>
        </authorList>
    </citation>
    <scope>NUCLEOTIDE SEQUENCE [LARGE SCALE GENOMIC DNA]</scope>
    <source>
        <strain evidence="1 2">WL48A</strain>
    </source>
</reference>
<comment type="caution">
    <text evidence="1">The sequence shown here is derived from an EMBL/GenBank/DDBJ whole genome shotgun (WGS) entry which is preliminary data.</text>
</comment>
<dbReference type="PANTHER" id="PTHR36849">
    <property type="entry name" value="CYTOPLASMIC PROTEIN-RELATED"/>
    <property type="match status" value="1"/>
</dbReference>